<dbReference type="PANTHER" id="PTHR47027">
    <property type="entry name" value="REVERSE TRANSCRIPTASE DOMAIN-CONTAINING PROTEIN"/>
    <property type="match status" value="1"/>
</dbReference>
<accession>A0A816R7I2</accession>
<dbReference type="InterPro" id="IPR000477">
    <property type="entry name" value="RT_dom"/>
</dbReference>
<comment type="caution">
    <text evidence="2">The sequence shown here is derived from an EMBL/GenBank/DDBJ whole genome shotgun (WGS) entry which is preliminary data.</text>
</comment>
<dbReference type="InterPro" id="IPR043502">
    <property type="entry name" value="DNA/RNA_pol_sf"/>
</dbReference>
<sequence length="550" mass="63920">MAFHFFTDVWKNEQMAKEWSVTTPIRLYKNKGDKKICDNYREIALLIATSKIFSHIILNRIQDLIDGQLLEIQSGFRPNRSTTDQIFTLKMTMERKRSEFNKPLLMCFIDIAKAYDSVNRDLLWIVCHSYGISEKLINLLKMLYKDSIAKVKVNGEVSDRFEMKTGVMQGGIPSPILFNILFDFIIRRVIDEAGVTGVKFSYGSNDFCHGRSENHDDFHILALLYTDDLVVMCETATDVEKFIKTFEKVTQQFGLTMSIKKTCLMSLQQLQENQYRKVLRGQNANYTDININIRSQKIETADALAYLDCTITNDVRQGTELSARLTKASKTFNICFNMLRHAIWHRKSVSITARLRIFRACILPVLLYGSETWVLTIKQEQRIASFYNRCLRTIIGVNLSDRMSNETLLDITGQPSIENIIRRNRLQWFGHVNRAANQHGCSSLTKKTMFGYFHGEKRPSNMGRSKRWEYSVLKDIEELNIGNWSKMTLDRSRWHETINRNVHVNSVNKNVKIIVHDYKQHATQRRKVERAIPTGVIKRKVTEILVKENN</sequence>
<dbReference type="Pfam" id="PF00078">
    <property type="entry name" value="RVT_1"/>
    <property type="match status" value="1"/>
</dbReference>
<dbReference type="CDD" id="cd01650">
    <property type="entry name" value="RT_nLTR_like"/>
    <property type="match status" value="1"/>
</dbReference>
<evidence type="ECO:0000313" key="2">
    <source>
        <dbReference type="EMBL" id="CAF2069980.1"/>
    </source>
</evidence>
<proteinExistence type="predicted"/>
<dbReference type="EMBL" id="CAJNRE010008046">
    <property type="protein sequence ID" value="CAF2069980.1"/>
    <property type="molecule type" value="Genomic_DNA"/>
</dbReference>
<dbReference type="PROSITE" id="PS50878">
    <property type="entry name" value="RT_POL"/>
    <property type="match status" value="1"/>
</dbReference>
<evidence type="ECO:0000259" key="1">
    <source>
        <dbReference type="PROSITE" id="PS50878"/>
    </source>
</evidence>
<dbReference type="SUPFAM" id="SSF56672">
    <property type="entry name" value="DNA/RNA polymerases"/>
    <property type="match status" value="1"/>
</dbReference>
<reference evidence="2" key="1">
    <citation type="submission" date="2021-02" db="EMBL/GenBank/DDBJ databases">
        <authorList>
            <person name="Nowell W R."/>
        </authorList>
    </citation>
    <scope>NUCLEOTIDE SEQUENCE</scope>
</reference>
<protein>
    <recommendedName>
        <fullName evidence="1">Reverse transcriptase domain-containing protein</fullName>
    </recommendedName>
</protein>
<dbReference type="PANTHER" id="PTHR47027:SF20">
    <property type="entry name" value="REVERSE TRANSCRIPTASE-LIKE PROTEIN WITH RNA-DIRECTED DNA POLYMERASE DOMAIN"/>
    <property type="match status" value="1"/>
</dbReference>
<evidence type="ECO:0000313" key="3">
    <source>
        <dbReference type="Proteomes" id="UP000663824"/>
    </source>
</evidence>
<gene>
    <name evidence="2" type="ORF">MBJ925_LOCUS16525</name>
</gene>
<feature type="domain" description="Reverse transcriptase" evidence="1">
    <location>
        <begin position="9"/>
        <end position="291"/>
    </location>
</feature>
<dbReference type="Proteomes" id="UP000663824">
    <property type="component" value="Unassembled WGS sequence"/>
</dbReference>
<organism evidence="2 3">
    <name type="scientific">Rotaria magnacalcarata</name>
    <dbReference type="NCBI Taxonomy" id="392030"/>
    <lineage>
        <taxon>Eukaryota</taxon>
        <taxon>Metazoa</taxon>
        <taxon>Spiralia</taxon>
        <taxon>Gnathifera</taxon>
        <taxon>Rotifera</taxon>
        <taxon>Eurotatoria</taxon>
        <taxon>Bdelloidea</taxon>
        <taxon>Philodinida</taxon>
        <taxon>Philodinidae</taxon>
        <taxon>Rotaria</taxon>
    </lineage>
</organism>
<dbReference type="AlphaFoldDB" id="A0A816R7I2"/>
<name>A0A816R7I2_9BILA</name>